<protein>
    <recommendedName>
        <fullName evidence="3">Methionine synthase</fullName>
    </recommendedName>
</protein>
<evidence type="ECO:0000313" key="1">
    <source>
        <dbReference type="EMBL" id="REJ41040.1"/>
    </source>
</evidence>
<dbReference type="EMBL" id="QQWC01000004">
    <property type="protein sequence ID" value="REJ41040.1"/>
    <property type="molecule type" value="Genomic_DNA"/>
</dbReference>
<dbReference type="InterPro" id="IPR002495">
    <property type="entry name" value="Glyco_trans_8"/>
</dbReference>
<dbReference type="SUPFAM" id="SSF53448">
    <property type="entry name" value="Nucleotide-diphospho-sugar transferases"/>
    <property type="match status" value="1"/>
</dbReference>
<evidence type="ECO:0008006" key="3">
    <source>
        <dbReference type="Google" id="ProtNLM"/>
    </source>
</evidence>
<dbReference type="Proteomes" id="UP000256873">
    <property type="component" value="Unassembled WGS sequence"/>
</dbReference>
<dbReference type="InterPro" id="IPR029044">
    <property type="entry name" value="Nucleotide-diphossugar_trans"/>
</dbReference>
<proteinExistence type="predicted"/>
<dbReference type="Pfam" id="PF01501">
    <property type="entry name" value="Glyco_transf_8"/>
    <property type="match status" value="1"/>
</dbReference>
<dbReference type="GO" id="GO:0016757">
    <property type="term" value="F:glycosyltransferase activity"/>
    <property type="evidence" value="ECO:0007669"/>
    <property type="project" value="InterPro"/>
</dbReference>
<dbReference type="Gene3D" id="3.90.550.10">
    <property type="entry name" value="Spore Coat Polysaccharide Biosynthesis Protein SpsA, Chain A"/>
    <property type="match status" value="1"/>
</dbReference>
<organism evidence="1 2">
    <name type="scientific">Microcystis flos-aquae TF09</name>
    <dbReference type="NCBI Taxonomy" id="2060473"/>
    <lineage>
        <taxon>Bacteria</taxon>
        <taxon>Bacillati</taxon>
        <taxon>Cyanobacteriota</taxon>
        <taxon>Cyanophyceae</taxon>
        <taxon>Oscillatoriophycideae</taxon>
        <taxon>Chroococcales</taxon>
        <taxon>Microcystaceae</taxon>
        <taxon>Microcystis</taxon>
    </lineage>
</organism>
<evidence type="ECO:0000313" key="2">
    <source>
        <dbReference type="Proteomes" id="UP000256873"/>
    </source>
</evidence>
<sequence>MKTLGKVGIYCLANDQVLEWMIPFLESLRAYEPECPLYVIPFNDNISQLSKISQKYNFNFYRDINLELLDGVGAKVRGIDDIHNHRFRIFSIFWGPLEHFIFLDSDIIVLDSLQELFRTYINSELEFMYYYRGIFDQVYKEGEFRDKMIREHRANGFNAGSFISSRGAFSLDDIQELAEQAATIRQHFADNCIVQPFVNYCVDIKGLKTQAITEAIPDLGSEWAKFKIEFADNTHKVNGKRILYTHWAGFGHGPNMPNRDLFLKYRLKNLSWPWRWQYVIRDHLTTIFRTWKSRLSKKLKGLLGKPENKPL</sequence>
<dbReference type="AlphaFoldDB" id="A0A3E0L0K1"/>
<reference evidence="1 2" key="1">
    <citation type="submission" date="2017-10" db="EMBL/GenBank/DDBJ databases">
        <title>A large-scale comparative metagenomic study reveals the eutrophication-driven functional interactions in six Microcystis-epibionts communities.</title>
        <authorList>
            <person name="Li Q."/>
            <person name="Lin F."/>
        </authorList>
    </citation>
    <scope>NUCLEOTIDE SEQUENCE [LARGE SCALE GENOMIC DNA]</scope>
    <source>
        <strain evidence="1">TF09</strain>
    </source>
</reference>
<gene>
    <name evidence="1" type="ORF">DWQ54_15265</name>
</gene>
<name>A0A3E0L0K1_9CHRO</name>
<comment type="caution">
    <text evidence="1">The sequence shown here is derived from an EMBL/GenBank/DDBJ whole genome shotgun (WGS) entry which is preliminary data.</text>
</comment>
<accession>A0A3E0L0K1</accession>